<dbReference type="UniPathway" id="UPA00070"/>
<dbReference type="InterPro" id="IPR050074">
    <property type="entry name" value="DHO_dehydrogenase"/>
</dbReference>
<dbReference type="EMBL" id="MHIB01000003">
    <property type="protein sequence ID" value="OGY45342.1"/>
    <property type="molecule type" value="Genomic_DNA"/>
</dbReference>
<comment type="pathway">
    <text evidence="3">Pyrimidine metabolism; UMP biosynthesis via de novo pathway.</text>
</comment>
<dbReference type="PANTHER" id="PTHR48109">
    <property type="entry name" value="DIHYDROOROTATE DEHYDROGENASE (QUINONE), MITOCHONDRIAL-RELATED"/>
    <property type="match status" value="1"/>
</dbReference>
<dbReference type="InterPro" id="IPR013785">
    <property type="entry name" value="Aldolase_TIM"/>
</dbReference>
<evidence type="ECO:0000256" key="4">
    <source>
        <dbReference type="ARBA" id="ARBA00022630"/>
    </source>
</evidence>
<evidence type="ECO:0000313" key="9">
    <source>
        <dbReference type="EMBL" id="OGY45342.1"/>
    </source>
</evidence>
<feature type="domain" description="Dihydroorotate dehydrogenase catalytic" evidence="8">
    <location>
        <begin position="41"/>
        <end position="315"/>
    </location>
</feature>
<evidence type="ECO:0000259" key="8">
    <source>
        <dbReference type="Pfam" id="PF01180"/>
    </source>
</evidence>
<dbReference type="InterPro" id="IPR012135">
    <property type="entry name" value="Dihydroorotate_DH_1_2"/>
</dbReference>
<evidence type="ECO:0000256" key="7">
    <source>
        <dbReference type="ARBA" id="ARBA00023002"/>
    </source>
</evidence>
<evidence type="ECO:0000256" key="3">
    <source>
        <dbReference type="ARBA" id="ARBA00004725"/>
    </source>
</evidence>
<dbReference type="Gene3D" id="3.20.20.70">
    <property type="entry name" value="Aldolase class I"/>
    <property type="match status" value="1"/>
</dbReference>
<dbReference type="GO" id="GO:0006207">
    <property type="term" value="P:'de novo' pyrimidine nucleobase biosynthetic process"/>
    <property type="evidence" value="ECO:0007669"/>
    <property type="project" value="TreeGrafter"/>
</dbReference>
<dbReference type="PIRSF" id="PIRSF000164">
    <property type="entry name" value="DHO_oxidase"/>
    <property type="match status" value="1"/>
</dbReference>
<dbReference type="SUPFAM" id="SSF51395">
    <property type="entry name" value="FMN-linked oxidoreductases"/>
    <property type="match status" value="1"/>
</dbReference>
<evidence type="ECO:0000256" key="1">
    <source>
        <dbReference type="ARBA" id="ARBA00001917"/>
    </source>
</evidence>
<evidence type="ECO:0000313" key="10">
    <source>
        <dbReference type="Proteomes" id="UP000178930"/>
    </source>
</evidence>
<sequence length="322" mass="35742">MILRGIDFGYVLTSAGARNFFGEGYWFHRLWPWSMMDFTGSTFVTKTITLNARPGNMPLCQDQLSPREFFPKCVKVYWRKGLVLNAVGLSGPGAKWLFAAGTWQKIESPFFISFMAVSAELKERREELWQFVELFSRELSKFKAKVGLEINFSCPNVGLKSEKLLDEVQEALTIAARLNIPLVPNFNPLVSPESLKTICEHPGCDAVSVANTIPWGKLPERIDWVGLFGTDVSPLAKFGGGGLSGWPLLPIVAETISEARKLGVKKPTIAGGGIFSIQAADKLIAAGASAIKFGTVCILRPWRVKRIIEYINQKLGELQDWE</sequence>
<comment type="function">
    <text evidence="2">Catalyzes the conversion of dihydroorotate to orotate with quinone as electron acceptor.</text>
</comment>
<dbReference type="GO" id="GO:0004152">
    <property type="term" value="F:dihydroorotate dehydrogenase activity"/>
    <property type="evidence" value="ECO:0007669"/>
    <property type="project" value="InterPro"/>
</dbReference>
<dbReference type="Proteomes" id="UP000178930">
    <property type="component" value="Unassembled WGS sequence"/>
</dbReference>
<accession>A0A1G1XZ98</accession>
<dbReference type="AlphaFoldDB" id="A0A1G1XZ98"/>
<dbReference type="PANTHER" id="PTHR48109:SF4">
    <property type="entry name" value="DIHYDROOROTATE DEHYDROGENASE (QUINONE), MITOCHONDRIAL"/>
    <property type="match status" value="1"/>
</dbReference>
<organism evidence="9 10">
    <name type="scientific">Candidatus Buchananbacteria bacterium RIFCSPHIGHO2_01_FULL_39_14</name>
    <dbReference type="NCBI Taxonomy" id="1797532"/>
    <lineage>
        <taxon>Bacteria</taxon>
        <taxon>Candidatus Buchananiibacteriota</taxon>
    </lineage>
</organism>
<keyword evidence="7" id="KW-0560">Oxidoreductase</keyword>
<dbReference type="STRING" id="1797532.A2729_00710"/>
<evidence type="ECO:0000256" key="5">
    <source>
        <dbReference type="ARBA" id="ARBA00022643"/>
    </source>
</evidence>
<comment type="caution">
    <text evidence="9">The sequence shown here is derived from an EMBL/GenBank/DDBJ whole genome shotgun (WGS) entry which is preliminary data.</text>
</comment>
<keyword evidence="4" id="KW-0285">Flavoprotein</keyword>
<gene>
    <name evidence="9" type="ORF">A2729_00710</name>
</gene>
<comment type="cofactor">
    <cofactor evidence="1">
        <name>FMN</name>
        <dbReference type="ChEBI" id="CHEBI:58210"/>
    </cofactor>
</comment>
<evidence type="ECO:0000256" key="2">
    <source>
        <dbReference type="ARBA" id="ARBA00003125"/>
    </source>
</evidence>
<keyword evidence="6" id="KW-0665">Pyrimidine biosynthesis</keyword>
<dbReference type="InterPro" id="IPR005720">
    <property type="entry name" value="Dihydroorotate_DH_cat"/>
</dbReference>
<dbReference type="GO" id="GO:0005737">
    <property type="term" value="C:cytoplasm"/>
    <property type="evidence" value="ECO:0007669"/>
    <property type="project" value="InterPro"/>
</dbReference>
<name>A0A1G1XZ98_9BACT</name>
<dbReference type="GO" id="GO:0044205">
    <property type="term" value="P:'de novo' UMP biosynthetic process"/>
    <property type="evidence" value="ECO:0007669"/>
    <property type="project" value="UniProtKB-UniPathway"/>
</dbReference>
<dbReference type="Pfam" id="PF01180">
    <property type="entry name" value="DHO_dh"/>
    <property type="match status" value="1"/>
</dbReference>
<evidence type="ECO:0000256" key="6">
    <source>
        <dbReference type="ARBA" id="ARBA00022975"/>
    </source>
</evidence>
<keyword evidence="5" id="KW-0288">FMN</keyword>
<reference evidence="9 10" key="1">
    <citation type="journal article" date="2016" name="Nat. Commun.">
        <title>Thousands of microbial genomes shed light on interconnected biogeochemical processes in an aquifer system.</title>
        <authorList>
            <person name="Anantharaman K."/>
            <person name="Brown C.T."/>
            <person name="Hug L.A."/>
            <person name="Sharon I."/>
            <person name="Castelle C.J."/>
            <person name="Probst A.J."/>
            <person name="Thomas B.C."/>
            <person name="Singh A."/>
            <person name="Wilkins M.J."/>
            <person name="Karaoz U."/>
            <person name="Brodie E.L."/>
            <person name="Williams K.H."/>
            <person name="Hubbard S.S."/>
            <person name="Banfield J.F."/>
        </authorList>
    </citation>
    <scope>NUCLEOTIDE SEQUENCE [LARGE SCALE GENOMIC DNA]</scope>
</reference>
<proteinExistence type="predicted"/>
<protein>
    <recommendedName>
        <fullName evidence="8">Dihydroorotate dehydrogenase catalytic domain-containing protein</fullName>
    </recommendedName>
</protein>